<comment type="subcellular location">
    <subcellularLocation>
        <location evidence="1">Membrane</location>
        <topology evidence="1">Multi-pass membrane protein</topology>
    </subcellularLocation>
</comment>
<evidence type="ECO:0000256" key="4">
    <source>
        <dbReference type="ARBA" id="ARBA00022692"/>
    </source>
</evidence>
<evidence type="ECO:0000256" key="6">
    <source>
        <dbReference type="ARBA" id="ARBA00023065"/>
    </source>
</evidence>
<dbReference type="Pfam" id="PF02386">
    <property type="entry name" value="TrkH"/>
    <property type="match status" value="1"/>
</dbReference>
<feature type="transmembrane region" description="Helical" evidence="8">
    <location>
        <begin position="245"/>
        <end position="266"/>
    </location>
</feature>
<dbReference type="PANTHER" id="PTHR31064">
    <property type="entry name" value="POTASSIUM TRANSPORT PROTEIN DDB_G0292412-RELATED"/>
    <property type="match status" value="1"/>
</dbReference>
<feature type="transmembrane region" description="Helical" evidence="8">
    <location>
        <begin position="427"/>
        <end position="444"/>
    </location>
</feature>
<evidence type="ECO:0000313" key="9">
    <source>
        <dbReference type="EMBL" id="MQM21119.1"/>
    </source>
</evidence>
<accession>A0A843XN49</accession>
<dbReference type="EMBL" id="NMUH01010619">
    <property type="protein sequence ID" value="MQM21119.1"/>
    <property type="molecule type" value="Genomic_DNA"/>
</dbReference>
<dbReference type="GO" id="GO:0008324">
    <property type="term" value="F:monoatomic cation transmembrane transporter activity"/>
    <property type="evidence" value="ECO:0007669"/>
    <property type="project" value="InterPro"/>
</dbReference>
<reference evidence="9" key="1">
    <citation type="submission" date="2017-07" db="EMBL/GenBank/DDBJ databases">
        <title>Taro Niue Genome Assembly and Annotation.</title>
        <authorList>
            <person name="Atibalentja N."/>
            <person name="Keating K."/>
            <person name="Fields C.J."/>
        </authorList>
    </citation>
    <scope>NUCLEOTIDE SEQUENCE</scope>
    <source>
        <strain evidence="9">Niue_2</strain>
        <tissue evidence="9">Leaf</tissue>
    </source>
</reference>
<dbReference type="AlphaFoldDB" id="A0A843XN49"/>
<keyword evidence="7 8" id="KW-0472">Membrane</keyword>
<evidence type="ECO:0000256" key="7">
    <source>
        <dbReference type="ARBA" id="ARBA00023136"/>
    </source>
</evidence>
<dbReference type="GO" id="GO:0030001">
    <property type="term" value="P:metal ion transport"/>
    <property type="evidence" value="ECO:0007669"/>
    <property type="project" value="UniProtKB-ARBA"/>
</dbReference>
<evidence type="ECO:0000256" key="1">
    <source>
        <dbReference type="ARBA" id="ARBA00004141"/>
    </source>
</evidence>
<keyword evidence="4 8" id="KW-0812">Transmembrane</keyword>
<evidence type="ECO:0000256" key="5">
    <source>
        <dbReference type="ARBA" id="ARBA00022989"/>
    </source>
</evidence>
<dbReference type="OrthoDB" id="9999863at2759"/>
<name>A0A843XN49_COLES</name>
<keyword evidence="10" id="KW-1185">Reference proteome</keyword>
<comment type="caution">
    <text evidence="9">The sequence shown here is derived from an EMBL/GenBank/DDBJ whole genome shotgun (WGS) entry which is preliminary data.</text>
</comment>
<feature type="transmembrane region" description="Helical" evidence="8">
    <location>
        <begin position="371"/>
        <end position="391"/>
    </location>
</feature>
<feature type="transmembrane region" description="Helical" evidence="8">
    <location>
        <begin position="85"/>
        <end position="106"/>
    </location>
</feature>
<dbReference type="InterPro" id="IPR051143">
    <property type="entry name" value="TrkH_K-transport"/>
</dbReference>
<evidence type="ECO:0000256" key="3">
    <source>
        <dbReference type="ARBA" id="ARBA00022448"/>
    </source>
</evidence>
<feature type="transmembrane region" description="Helical" evidence="8">
    <location>
        <begin position="118"/>
        <end position="137"/>
    </location>
</feature>
<proteinExistence type="inferred from homology"/>
<evidence type="ECO:0000313" key="10">
    <source>
        <dbReference type="Proteomes" id="UP000652761"/>
    </source>
</evidence>
<comment type="similarity">
    <text evidence="2">Belongs to the TrkH potassium transport family. HKT (TC 2.A.38.3) subfamily.</text>
</comment>
<keyword evidence="3" id="KW-0813">Transport</keyword>
<feature type="transmembrane region" description="Helical" evidence="8">
    <location>
        <begin position="278"/>
        <end position="301"/>
    </location>
</feature>
<sequence>MALLTTQSSSQPNTTSIRSRVSALCYLLSSAAALALRLSCFPGGKFPYQLACLCSRPICLLQLFRTSASRSYRRVVRSLPRFWVMLFYFVSTSFLGFLFLKLFAPAAGTPRVPSDLDLFFMAVSAVTVSSMSTAEMGALSNGQFVVLAILMLVGGEVFTSMAELHLMETELGVEVSTPVVSANGSSPAADSSPGGTAVATDLADSNFVELGLAAAPAASGDLNLAKSKEQGLKIYNSLKTLSAVVFVYLVLAHVAGSMAILLYLISKPAPRGLLVERGVSTLGFSVFMTISSFANAGFVPLNEGMAPFKQSPGVLLLIVPLVLAGNTLFPPLLRWAVRLSKAVVGGELSKYILENTGEIGFQHLLSTRRSACLLFTVAGFVCLQVVAFCWIEWGGAALEGLSAYQKVVGGLYMAVNSRHAGESPFDLSAVSSAVLVLYVVMMYLPPYTSFVPAMEDHDDQGGEVDGEPLKRGQAAEKVGGWKLVLRAVLESLSMSHLSYLAICVMLICITERRKLAHDPLNFNVLYIVVEVIRQVSI</sequence>
<keyword evidence="5 8" id="KW-1133">Transmembrane helix</keyword>
<feature type="transmembrane region" description="Helical" evidence="8">
    <location>
        <begin position="144"/>
        <end position="162"/>
    </location>
</feature>
<dbReference type="GO" id="GO:0098662">
    <property type="term" value="P:inorganic cation transmembrane transport"/>
    <property type="evidence" value="ECO:0007669"/>
    <property type="project" value="UniProtKB-ARBA"/>
</dbReference>
<dbReference type="Proteomes" id="UP000652761">
    <property type="component" value="Unassembled WGS sequence"/>
</dbReference>
<dbReference type="GO" id="GO:0005886">
    <property type="term" value="C:plasma membrane"/>
    <property type="evidence" value="ECO:0007669"/>
    <property type="project" value="TreeGrafter"/>
</dbReference>
<gene>
    <name evidence="9" type="ORF">Taro_054151</name>
</gene>
<dbReference type="PANTHER" id="PTHR31064:SF30">
    <property type="entry name" value="HIGH-AFFINITY POTASSIUM TRANSPORT PROTEIN-RELATED"/>
    <property type="match status" value="1"/>
</dbReference>
<protein>
    <submittedName>
        <fullName evidence="9">Uncharacterized protein</fullName>
    </submittedName>
</protein>
<evidence type="ECO:0000256" key="8">
    <source>
        <dbReference type="SAM" id="Phobius"/>
    </source>
</evidence>
<dbReference type="InterPro" id="IPR003445">
    <property type="entry name" value="Cat_transpt"/>
</dbReference>
<organism evidence="9 10">
    <name type="scientific">Colocasia esculenta</name>
    <name type="common">Wild taro</name>
    <name type="synonym">Arum esculentum</name>
    <dbReference type="NCBI Taxonomy" id="4460"/>
    <lineage>
        <taxon>Eukaryota</taxon>
        <taxon>Viridiplantae</taxon>
        <taxon>Streptophyta</taxon>
        <taxon>Embryophyta</taxon>
        <taxon>Tracheophyta</taxon>
        <taxon>Spermatophyta</taxon>
        <taxon>Magnoliopsida</taxon>
        <taxon>Liliopsida</taxon>
        <taxon>Araceae</taxon>
        <taxon>Aroideae</taxon>
        <taxon>Colocasieae</taxon>
        <taxon>Colocasia</taxon>
    </lineage>
</organism>
<keyword evidence="6" id="KW-0406">Ion transport</keyword>
<evidence type="ECO:0000256" key="2">
    <source>
        <dbReference type="ARBA" id="ARBA00010864"/>
    </source>
</evidence>
<feature type="transmembrane region" description="Helical" evidence="8">
    <location>
        <begin position="313"/>
        <end position="333"/>
    </location>
</feature>